<reference evidence="1 2" key="1">
    <citation type="submission" date="2011-03" db="EMBL/GenBank/DDBJ databases">
        <title>The complete genome of Archaeoglobus veneficus SNP6.</title>
        <authorList>
            <consortium name="US DOE Joint Genome Institute (JGI-PGF)"/>
            <person name="Lucas S."/>
            <person name="Copeland A."/>
            <person name="Lapidus A."/>
            <person name="Bruce D."/>
            <person name="Goodwin L."/>
            <person name="Pitluck S."/>
            <person name="Kyrpides N."/>
            <person name="Mavromatis K."/>
            <person name="Pagani I."/>
            <person name="Ivanova N."/>
            <person name="Mikhailova N."/>
            <person name="Lu M."/>
            <person name="Detter J.C."/>
            <person name="Tapia R."/>
            <person name="Han C."/>
            <person name="Land M."/>
            <person name="Hauser L."/>
            <person name="Markowitz V."/>
            <person name="Cheng J.-F."/>
            <person name="Hugenholtz P."/>
            <person name="Woyke T."/>
            <person name="Wu D."/>
            <person name="Spring S."/>
            <person name="Brambilla E."/>
            <person name="Klenk H.-P."/>
            <person name="Eisen J.A."/>
        </authorList>
    </citation>
    <scope>NUCLEOTIDE SEQUENCE [LARGE SCALE GENOMIC DNA]</scope>
    <source>
        <strain>SNP6</strain>
    </source>
</reference>
<organism evidence="1 2">
    <name type="scientific">Archaeoglobus veneficus (strain DSM 11195 / SNP6)</name>
    <dbReference type="NCBI Taxonomy" id="693661"/>
    <lineage>
        <taxon>Archaea</taxon>
        <taxon>Methanobacteriati</taxon>
        <taxon>Methanobacteriota</taxon>
        <taxon>Archaeoglobi</taxon>
        <taxon>Archaeoglobales</taxon>
        <taxon>Archaeoglobaceae</taxon>
        <taxon>Archaeoglobus</taxon>
    </lineage>
</organism>
<dbReference type="InterPro" id="IPR012041">
    <property type="entry name" value="Znf_CPxCG-like"/>
</dbReference>
<proteinExistence type="predicted"/>
<dbReference type="AlphaFoldDB" id="F2KP45"/>
<dbReference type="PIRSF" id="PIRSF015877">
    <property type="entry name" value="UCP015877"/>
    <property type="match status" value="1"/>
</dbReference>
<evidence type="ECO:0000313" key="2">
    <source>
        <dbReference type="Proteomes" id="UP000008136"/>
    </source>
</evidence>
<keyword evidence="2" id="KW-1185">Reference proteome</keyword>
<protein>
    <recommendedName>
        <fullName evidence="3">Archaeal Zn-finger protein</fullName>
    </recommendedName>
</protein>
<dbReference type="OrthoDB" id="23364at2157"/>
<dbReference type="EMBL" id="CP002588">
    <property type="protein sequence ID" value="AEA46353.1"/>
    <property type="molecule type" value="Genomic_DNA"/>
</dbReference>
<name>F2KP45_ARCVS</name>
<dbReference type="PANTHER" id="PTHR42195:SF1">
    <property type="entry name" value="ZINC FINGER PROTEIN"/>
    <property type="match status" value="1"/>
</dbReference>
<gene>
    <name evidence="1" type="ordered locus">Arcve_0319</name>
</gene>
<dbReference type="Proteomes" id="UP000008136">
    <property type="component" value="Chromosome"/>
</dbReference>
<dbReference type="eggNOG" id="arCOG02680">
    <property type="taxonomic scope" value="Archaea"/>
</dbReference>
<dbReference type="KEGG" id="ave:Arcve_0319"/>
<accession>F2KP45</accession>
<dbReference type="PANTHER" id="PTHR42195">
    <property type="entry name" value="UCP015877 FAMILY PROTEIN"/>
    <property type="match status" value="1"/>
</dbReference>
<evidence type="ECO:0000313" key="1">
    <source>
        <dbReference type="EMBL" id="AEA46353.1"/>
    </source>
</evidence>
<sequence length="193" mass="21826">MYLYCDTCKEETEHEVVRAEKYLYRCRECGTVAQHLPEKMLRVKAIISSGAESEVGSITLKESDIVEKGDELVVEVEEGFKIGEVTSLELGNGKRSEIGEAKDIQTVWLRDVGEVILRISLHKGPVTTPYKMTVSGETEFGIGEVLNVDGKNFRITRMKLIDGRLLKKAGERAKAKEIKRIYAMYEGRLGRRR</sequence>
<dbReference type="RefSeq" id="WP_013683027.1">
    <property type="nucleotide sequence ID" value="NC_015320.1"/>
</dbReference>
<dbReference type="STRING" id="693661.Arcve_0319"/>
<dbReference type="Pfam" id="PF19769">
    <property type="entry name" value="CPxCG_zf"/>
    <property type="match status" value="1"/>
</dbReference>
<dbReference type="HOGENOM" id="CLU_110112_0_0_2"/>
<dbReference type="GeneID" id="10393413"/>
<evidence type="ECO:0008006" key="3">
    <source>
        <dbReference type="Google" id="ProtNLM"/>
    </source>
</evidence>